<feature type="non-terminal residue" evidence="3">
    <location>
        <position position="1"/>
    </location>
</feature>
<dbReference type="PANTHER" id="PTHR22948">
    <property type="entry name" value="TUDOR DOMAIN CONTAINING PROTEIN"/>
    <property type="match status" value="1"/>
</dbReference>
<dbReference type="GO" id="GO:0007283">
    <property type="term" value="P:spermatogenesis"/>
    <property type="evidence" value="ECO:0007669"/>
    <property type="project" value="TreeGrafter"/>
</dbReference>
<dbReference type="InterPro" id="IPR050621">
    <property type="entry name" value="Tudor_domain_containing"/>
</dbReference>
<keyword evidence="1" id="KW-0732">Signal</keyword>
<dbReference type="Pfam" id="PF00567">
    <property type="entry name" value="TUDOR"/>
    <property type="match status" value="1"/>
</dbReference>
<evidence type="ECO:0000259" key="2">
    <source>
        <dbReference type="Pfam" id="PF00567"/>
    </source>
</evidence>
<feature type="chain" id="PRO_5007526605" description="Tudor domain-containing protein" evidence="1">
    <location>
        <begin position="24"/>
        <end position="676"/>
    </location>
</feature>
<reference evidence="3" key="1">
    <citation type="journal article" date="2016" name="Gigascience">
        <title>De novo construction of an expanded transcriptome assembly for the western tarnished plant bug, Lygus hesperus.</title>
        <authorList>
            <person name="Tassone E.E."/>
            <person name="Geib S.M."/>
            <person name="Hall B."/>
            <person name="Fabrick J.A."/>
            <person name="Brent C.S."/>
            <person name="Hull J.J."/>
        </authorList>
    </citation>
    <scope>NUCLEOTIDE SEQUENCE</scope>
</reference>
<dbReference type="GO" id="GO:0030719">
    <property type="term" value="P:P granule organization"/>
    <property type="evidence" value="ECO:0007669"/>
    <property type="project" value="TreeGrafter"/>
</dbReference>
<dbReference type="Gene3D" id="2.30.30.140">
    <property type="match status" value="2"/>
</dbReference>
<proteinExistence type="predicted"/>
<evidence type="ECO:0000313" key="3">
    <source>
        <dbReference type="EMBL" id="JAP97802.1"/>
    </source>
</evidence>
<dbReference type="InterPro" id="IPR002999">
    <property type="entry name" value="Tudor"/>
</dbReference>
<dbReference type="AlphaFoldDB" id="A0A146KMN4"/>
<sequence>EVLFSLFLLSFCLFCFDYLLSRALLPPLSAEHCPFGHWTPLAAFALFSDFLILRSRRMCACFATVSYSTSKSQVGSFENLLPIITEMESDNDAWADKLAISMNDYLESSIQKLSVILKDLFEDPNKTASDQSDLLDVHSFCYDMACKVSGWYEKKFPTVVPWLPEDKSQLKRMTLLSSKSPWSMVLTYPLPDVDLLKNYTEESLTKFIETPQIGCFVCVSYRRKLFRGQLLGMLSYNRLKVLNIDTNEIFIIPTSSIFHMPPDVCSMHALALNCSMMEEDEVVEKLWSEDLQAIFTRALEECTFEVGVGNAICDSPPKYLVDVVGTNSEGLTISLTDWLHNTLIPDMKQSFHLLTAKEELLYFLKDESIDPFCVSQVSSSNNNTSLSIGLYKEQLLSSLCSIPPPSTGPSLTNEEDSKERLLSSLLSLKKGVNKMFCDEACATNHELSEKEFKNEASYIDGDQRPFSQVKNRITLPGIGERANVVITHVLSSLSFYVVLEEKYSDFVDQRGTESYTTLIKRMNHPLNFMKYTPLPVPPSLGQLVAFHGKLSNTWLRGVVTQISKDSVTVLNPDLGQSEIVRSKDLRSITEENTILPFQAVLTFLHNIRFADNTNDQARDYFMQLTASKKLHVLVKSVNAKNNAMEVELFTSDEVNINKALVASGLCVQVCPVRDNA</sequence>
<dbReference type="GO" id="GO:0034587">
    <property type="term" value="P:piRNA processing"/>
    <property type="evidence" value="ECO:0007669"/>
    <property type="project" value="TreeGrafter"/>
</dbReference>
<name>A0A146KMN4_LYGHE</name>
<dbReference type="PANTHER" id="PTHR22948:SF29">
    <property type="entry name" value="FI02030P-RELATED"/>
    <property type="match status" value="1"/>
</dbReference>
<feature type="domain" description="Tudor" evidence="2">
    <location>
        <begin position="480"/>
        <end position="605"/>
    </location>
</feature>
<organism evidence="3">
    <name type="scientific">Lygus hesperus</name>
    <name type="common">Western plant bug</name>
    <dbReference type="NCBI Taxonomy" id="30085"/>
    <lineage>
        <taxon>Eukaryota</taxon>
        <taxon>Metazoa</taxon>
        <taxon>Ecdysozoa</taxon>
        <taxon>Arthropoda</taxon>
        <taxon>Hexapoda</taxon>
        <taxon>Insecta</taxon>
        <taxon>Pterygota</taxon>
        <taxon>Neoptera</taxon>
        <taxon>Paraneoptera</taxon>
        <taxon>Hemiptera</taxon>
        <taxon>Heteroptera</taxon>
        <taxon>Panheteroptera</taxon>
        <taxon>Cimicomorpha</taxon>
        <taxon>Miridae</taxon>
        <taxon>Mirini</taxon>
        <taxon>Lygus</taxon>
    </lineage>
</organism>
<dbReference type="EMBL" id="GDHC01020826">
    <property type="protein sequence ID" value="JAP97802.1"/>
    <property type="molecule type" value="Transcribed_RNA"/>
</dbReference>
<accession>A0A146KMN4</accession>
<dbReference type="GO" id="GO:0043186">
    <property type="term" value="C:P granule"/>
    <property type="evidence" value="ECO:0007669"/>
    <property type="project" value="TreeGrafter"/>
</dbReference>
<dbReference type="SUPFAM" id="SSF63748">
    <property type="entry name" value="Tudor/PWWP/MBT"/>
    <property type="match status" value="2"/>
</dbReference>
<protein>
    <recommendedName>
        <fullName evidence="2">Tudor domain-containing protein</fullName>
    </recommendedName>
</protein>
<gene>
    <name evidence="3" type="ORF">g.67119</name>
</gene>
<evidence type="ECO:0000256" key="1">
    <source>
        <dbReference type="SAM" id="SignalP"/>
    </source>
</evidence>
<dbReference type="Gene3D" id="2.40.50.90">
    <property type="match status" value="1"/>
</dbReference>
<dbReference type="InterPro" id="IPR035437">
    <property type="entry name" value="SNase_OB-fold_sf"/>
</dbReference>
<feature type="signal peptide" evidence="1">
    <location>
        <begin position="1"/>
        <end position="23"/>
    </location>
</feature>